<evidence type="ECO:0000256" key="3">
    <source>
        <dbReference type="ARBA" id="ARBA00022679"/>
    </source>
</evidence>
<evidence type="ECO:0000256" key="2">
    <source>
        <dbReference type="ARBA" id="ARBA00022676"/>
    </source>
</evidence>
<keyword evidence="6 8" id="KW-0472">Membrane</keyword>
<proteinExistence type="predicted"/>
<comment type="caution">
    <text evidence="9">The sequence shown here is derived from an EMBL/GenBank/DDBJ whole genome shotgun (WGS) entry which is preliminary data.</text>
</comment>
<keyword evidence="2" id="KW-0328">Glycosyltransferase</keyword>
<evidence type="ECO:0000313" key="9">
    <source>
        <dbReference type="EMBL" id="KAH6822962.1"/>
    </source>
</evidence>
<reference evidence="9 10" key="1">
    <citation type="journal article" date="2021" name="Nat. Commun.">
        <title>Incipient diploidization of the medicinal plant Perilla within 10,000 years.</title>
        <authorList>
            <person name="Zhang Y."/>
            <person name="Shen Q."/>
            <person name="Leng L."/>
            <person name="Zhang D."/>
            <person name="Chen S."/>
            <person name="Shi Y."/>
            <person name="Ning Z."/>
            <person name="Chen S."/>
        </authorList>
    </citation>
    <scope>NUCLEOTIDE SEQUENCE [LARGE SCALE GENOMIC DNA]</scope>
    <source>
        <strain evidence="10">cv. PC099</strain>
    </source>
</reference>
<keyword evidence="3" id="KW-0808">Transferase</keyword>
<name>A0AAD4IWN6_PERFH</name>
<gene>
    <name evidence="9" type="ORF">C2S53_006301</name>
</gene>
<dbReference type="GO" id="GO:0016760">
    <property type="term" value="F:cellulose synthase (UDP-forming) activity"/>
    <property type="evidence" value="ECO:0007669"/>
    <property type="project" value="InterPro"/>
</dbReference>
<evidence type="ECO:0000256" key="6">
    <source>
        <dbReference type="ARBA" id="ARBA00023136"/>
    </source>
</evidence>
<evidence type="ECO:0000256" key="8">
    <source>
        <dbReference type="SAM" id="Phobius"/>
    </source>
</evidence>
<evidence type="ECO:0000256" key="1">
    <source>
        <dbReference type="ARBA" id="ARBA00004308"/>
    </source>
</evidence>
<dbReference type="GO" id="GO:0071555">
    <property type="term" value="P:cell wall organization"/>
    <property type="evidence" value="ECO:0007669"/>
    <property type="project" value="UniProtKB-KW"/>
</dbReference>
<dbReference type="PANTHER" id="PTHR13301">
    <property type="entry name" value="X-BOX TRANSCRIPTION FACTOR-RELATED"/>
    <property type="match status" value="1"/>
</dbReference>
<accession>A0AAD4IWN6</accession>
<dbReference type="GO" id="GO:0012505">
    <property type="term" value="C:endomembrane system"/>
    <property type="evidence" value="ECO:0007669"/>
    <property type="project" value="UniProtKB-SubCell"/>
</dbReference>
<dbReference type="InterPro" id="IPR005150">
    <property type="entry name" value="Cellulose_synth"/>
</dbReference>
<dbReference type="AlphaFoldDB" id="A0AAD4IWN6"/>
<dbReference type="Pfam" id="PF03552">
    <property type="entry name" value="Cellulose_synt"/>
    <property type="match status" value="1"/>
</dbReference>
<keyword evidence="5 8" id="KW-1133">Transmembrane helix</keyword>
<protein>
    <submittedName>
        <fullName evidence="9">Uncharacterized protein</fullName>
    </submittedName>
</protein>
<evidence type="ECO:0000256" key="5">
    <source>
        <dbReference type="ARBA" id="ARBA00022989"/>
    </source>
</evidence>
<organism evidence="9 10">
    <name type="scientific">Perilla frutescens var. hirtella</name>
    <name type="common">Perilla citriodora</name>
    <name type="synonym">Perilla setoyensis</name>
    <dbReference type="NCBI Taxonomy" id="608512"/>
    <lineage>
        <taxon>Eukaryota</taxon>
        <taxon>Viridiplantae</taxon>
        <taxon>Streptophyta</taxon>
        <taxon>Embryophyta</taxon>
        <taxon>Tracheophyta</taxon>
        <taxon>Spermatophyta</taxon>
        <taxon>Magnoliopsida</taxon>
        <taxon>eudicotyledons</taxon>
        <taxon>Gunneridae</taxon>
        <taxon>Pentapetalae</taxon>
        <taxon>asterids</taxon>
        <taxon>lamiids</taxon>
        <taxon>Lamiales</taxon>
        <taxon>Lamiaceae</taxon>
        <taxon>Nepetoideae</taxon>
        <taxon>Elsholtzieae</taxon>
        <taxon>Perilla</taxon>
    </lineage>
</organism>
<evidence type="ECO:0000313" key="10">
    <source>
        <dbReference type="Proteomes" id="UP001190926"/>
    </source>
</evidence>
<feature type="transmembrane region" description="Helical" evidence="8">
    <location>
        <begin position="71"/>
        <end position="91"/>
    </location>
</feature>
<evidence type="ECO:0000256" key="4">
    <source>
        <dbReference type="ARBA" id="ARBA00022692"/>
    </source>
</evidence>
<sequence>MSSGGSMRTMWNEQRIWLIRGFTACPFGCLDVLMKYADIVKVNFRLTNKVVDQEKLEKYEKGKFDFQGAKMFMIPLMMLVLLNLGCFIGGVKGLIAGGNVAEMFGQGLLSLYVLVLSLPILKGLVPKIGK</sequence>
<keyword evidence="4 8" id="KW-0812">Transmembrane</keyword>
<dbReference type="Proteomes" id="UP001190926">
    <property type="component" value="Unassembled WGS sequence"/>
</dbReference>
<comment type="subcellular location">
    <subcellularLocation>
        <location evidence="1">Endomembrane system</location>
    </subcellularLocation>
</comment>
<dbReference type="GO" id="GO:0030244">
    <property type="term" value="P:cellulose biosynthetic process"/>
    <property type="evidence" value="ECO:0007669"/>
    <property type="project" value="InterPro"/>
</dbReference>
<keyword evidence="10" id="KW-1185">Reference proteome</keyword>
<keyword evidence="7" id="KW-0961">Cell wall biogenesis/degradation</keyword>
<dbReference type="EMBL" id="SDAM02001101">
    <property type="protein sequence ID" value="KAH6822962.1"/>
    <property type="molecule type" value="Genomic_DNA"/>
</dbReference>
<dbReference type="GO" id="GO:0016020">
    <property type="term" value="C:membrane"/>
    <property type="evidence" value="ECO:0007669"/>
    <property type="project" value="InterPro"/>
</dbReference>
<evidence type="ECO:0000256" key="7">
    <source>
        <dbReference type="ARBA" id="ARBA00023316"/>
    </source>
</evidence>
<feature type="transmembrane region" description="Helical" evidence="8">
    <location>
        <begin position="103"/>
        <end position="125"/>
    </location>
</feature>